<feature type="compositionally biased region" description="Basic and acidic residues" evidence="1">
    <location>
        <begin position="24"/>
        <end position="33"/>
    </location>
</feature>
<dbReference type="Proteomes" id="UP000694542">
    <property type="component" value="Chromosome 6"/>
</dbReference>
<evidence type="ECO:0000313" key="3">
    <source>
        <dbReference type="Ensembl" id="ENSCAFP00030004544.1"/>
    </source>
</evidence>
<organism evidence="4 6">
    <name type="scientific">Canis lupus familiaris</name>
    <name type="common">Dog</name>
    <name type="synonym">Canis familiaris</name>
    <dbReference type="NCBI Taxonomy" id="9615"/>
    <lineage>
        <taxon>Eukaryota</taxon>
        <taxon>Metazoa</taxon>
        <taxon>Chordata</taxon>
        <taxon>Craniata</taxon>
        <taxon>Vertebrata</taxon>
        <taxon>Euteleostomi</taxon>
        <taxon>Mammalia</taxon>
        <taxon>Eutheria</taxon>
        <taxon>Laurasiatheria</taxon>
        <taxon>Carnivora</taxon>
        <taxon>Caniformia</taxon>
        <taxon>Canidae</taxon>
        <taxon>Canis</taxon>
    </lineage>
</organism>
<dbReference type="AlphaFoldDB" id="A0A8C0SGI0"/>
<dbReference type="Ensembl" id="ENSCAFT00040023884.1">
    <property type="protein sequence ID" value="ENSCAFP00040020746.1"/>
    <property type="gene ID" value="ENSCAFG00040012899.1"/>
</dbReference>
<dbReference type="Ensembl" id="ENSCAFT00000066473.2">
    <property type="protein sequence ID" value="ENSCAFP00000064926.1"/>
    <property type="gene ID" value="ENSCAFG00000016671.5"/>
</dbReference>
<evidence type="ECO:0000313" key="4">
    <source>
        <dbReference type="Ensembl" id="ENSCAFP00040020746.1"/>
    </source>
</evidence>
<dbReference type="PANTHER" id="PTHR28457:SF1">
    <property type="entry name" value="CILIA- AND FLAGELLA-ASSOCIATED PROTEIN 119"/>
    <property type="match status" value="1"/>
</dbReference>
<protein>
    <submittedName>
        <fullName evidence="4">Cilia and flagella associated protein 119</fullName>
    </submittedName>
</protein>
<dbReference type="Pfam" id="PF14769">
    <property type="entry name" value="CLAMP"/>
    <property type="match status" value="1"/>
</dbReference>
<evidence type="ECO:0000313" key="5">
    <source>
        <dbReference type="Proteomes" id="UP000002254"/>
    </source>
</evidence>
<reference evidence="3" key="3">
    <citation type="submission" date="2019-03" db="EMBL/GenBank/DDBJ databases">
        <authorList>
            <person name="Warren W.C."/>
            <person name="Johnson G.S."/>
        </authorList>
    </citation>
    <scope>NUCLEOTIDE SEQUENCE [LARGE SCALE GENOMIC DNA]</scope>
    <source>
        <strain evidence="3">Basenji</strain>
    </source>
</reference>
<reference evidence="2 5" key="1">
    <citation type="journal article" date="2005" name="Nature">
        <title>Genome sequence, comparative analysis and haplotype structure of the domestic dog.</title>
        <authorList>
            <consortium name="Broad Sequencing Platform"/>
            <person name="Lindblad-Toh K."/>
            <person name="Wade C.M."/>
            <person name="Mikkelsen T.S."/>
            <person name="Karlsson E.K."/>
            <person name="Jaffe D.B."/>
            <person name="Kamal M."/>
            <person name="Clamp M."/>
            <person name="Chang J.L."/>
            <person name="Kulbokas E.J. III"/>
            <person name="Zody M.C."/>
            <person name="Mauceli E."/>
            <person name="Xie X."/>
            <person name="Breen M."/>
            <person name="Wayne R.K."/>
            <person name="Ostrander E.A."/>
            <person name="Ponting C.P."/>
            <person name="Galibert F."/>
            <person name="Smith D.R."/>
            <person name="DeJong P.J."/>
            <person name="Kirkness E."/>
            <person name="Alvarez P."/>
            <person name="Biagi T."/>
            <person name="Brockman W."/>
            <person name="Butler J."/>
            <person name="Chin C.W."/>
            <person name="Cook A."/>
            <person name="Cuff J."/>
            <person name="Daly M.J."/>
            <person name="DeCaprio D."/>
            <person name="Gnerre S."/>
            <person name="Grabherr M."/>
            <person name="Kellis M."/>
            <person name="Kleber M."/>
            <person name="Bardeleben C."/>
            <person name="Goodstadt L."/>
            <person name="Heger A."/>
            <person name="Hitte C."/>
            <person name="Kim L."/>
            <person name="Koepfli K.P."/>
            <person name="Parker H.G."/>
            <person name="Pollinger J.P."/>
            <person name="Searle S.M."/>
            <person name="Sutter N.B."/>
            <person name="Thomas R."/>
            <person name="Webber C."/>
            <person name="Baldwin J."/>
            <person name="Abebe A."/>
            <person name="Abouelleil A."/>
            <person name="Aftuck L."/>
            <person name="Ait-Zahra M."/>
            <person name="Aldredge T."/>
            <person name="Allen N."/>
            <person name="An P."/>
            <person name="Anderson S."/>
            <person name="Antoine C."/>
            <person name="Arachchi H."/>
            <person name="Aslam A."/>
            <person name="Ayotte L."/>
            <person name="Bachantsang P."/>
            <person name="Barry A."/>
            <person name="Bayul T."/>
            <person name="Benamara M."/>
            <person name="Berlin A."/>
            <person name="Bessette D."/>
            <person name="Blitshteyn B."/>
            <person name="Bloom T."/>
            <person name="Blye J."/>
            <person name="Boguslavskiy L."/>
            <person name="Bonnet C."/>
            <person name="Boukhgalter B."/>
            <person name="Brown A."/>
            <person name="Cahill P."/>
            <person name="Calixte N."/>
            <person name="Camarata J."/>
            <person name="Cheshatsang Y."/>
            <person name="Chu J."/>
            <person name="Citroen M."/>
            <person name="Collymore A."/>
            <person name="Cooke P."/>
            <person name="Dawoe T."/>
            <person name="Daza R."/>
            <person name="Decktor K."/>
            <person name="DeGray S."/>
            <person name="Dhargay N."/>
            <person name="Dooley K."/>
            <person name="Dooley K."/>
            <person name="Dorje P."/>
            <person name="Dorjee K."/>
            <person name="Dorris L."/>
            <person name="Duffey N."/>
            <person name="Dupes A."/>
            <person name="Egbiremolen O."/>
            <person name="Elong R."/>
            <person name="Falk J."/>
            <person name="Farina A."/>
            <person name="Faro S."/>
            <person name="Ferguson D."/>
            <person name="Ferreira P."/>
            <person name="Fisher S."/>
            <person name="FitzGerald M."/>
            <person name="Foley K."/>
            <person name="Foley C."/>
            <person name="Franke A."/>
            <person name="Friedrich D."/>
            <person name="Gage D."/>
            <person name="Garber M."/>
            <person name="Gearin G."/>
            <person name="Giannoukos G."/>
            <person name="Goode T."/>
            <person name="Goyette A."/>
            <person name="Graham J."/>
            <person name="Grandbois E."/>
            <person name="Gyaltsen K."/>
            <person name="Hafez N."/>
            <person name="Hagopian D."/>
            <person name="Hagos B."/>
            <person name="Hall J."/>
            <person name="Healy C."/>
            <person name="Hegarty R."/>
            <person name="Honan T."/>
            <person name="Horn A."/>
            <person name="Houde N."/>
            <person name="Hughes L."/>
            <person name="Hunnicutt L."/>
            <person name="Husby M."/>
            <person name="Jester B."/>
            <person name="Jones C."/>
            <person name="Kamat A."/>
            <person name="Kanga B."/>
            <person name="Kells C."/>
            <person name="Khazanovich D."/>
            <person name="Kieu A.C."/>
            <person name="Kisner P."/>
            <person name="Kumar M."/>
            <person name="Lance K."/>
            <person name="Landers T."/>
            <person name="Lara M."/>
            <person name="Lee W."/>
            <person name="Leger J.P."/>
            <person name="Lennon N."/>
            <person name="Leuper L."/>
            <person name="LeVine S."/>
            <person name="Liu J."/>
            <person name="Liu X."/>
            <person name="Lokyitsang Y."/>
            <person name="Lokyitsang T."/>
            <person name="Lui A."/>
            <person name="Macdonald J."/>
            <person name="Major J."/>
            <person name="Marabella R."/>
            <person name="Maru K."/>
            <person name="Matthews C."/>
            <person name="McDonough S."/>
            <person name="Mehta T."/>
            <person name="Meldrim J."/>
            <person name="Melnikov A."/>
            <person name="Meneus L."/>
            <person name="Mihalev A."/>
            <person name="Mihova T."/>
            <person name="Miller K."/>
            <person name="Mittelman R."/>
            <person name="Mlenga V."/>
            <person name="Mulrain L."/>
            <person name="Munson G."/>
            <person name="Navidi A."/>
            <person name="Naylor J."/>
            <person name="Nguyen T."/>
            <person name="Nguyen N."/>
            <person name="Nguyen C."/>
            <person name="Nguyen T."/>
            <person name="Nicol R."/>
            <person name="Norbu N."/>
            <person name="Norbu C."/>
            <person name="Novod N."/>
            <person name="Nyima T."/>
            <person name="Olandt P."/>
            <person name="O'Neill B."/>
            <person name="O'Neill K."/>
            <person name="Osman S."/>
            <person name="Oyono L."/>
            <person name="Patti C."/>
            <person name="Perrin D."/>
            <person name="Phunkhang P."/>
            <person name="Pierre F."/>
            <person name="Priest M."/>
            <person name="Rachupka A."/>
            <person name="Raghuraman S."/>
            <person name="Rameau R."/>
            <person name="Ray V."/>
            <person name="Raymond C."/>
            <person name="Rege F."/>
            <person name="Rise C."/>
            <person name="Rogers J."/>
            <person name="Rogov P."/>
            <person name="Sahalie J."/>
            <person name="Settipalli S."/>
            <person name="Sharpe T."/>
            <person name="Shea T."/>
            <person name="Sheehan M."/>
            <person name="Sherpa N."/>
            <person name="Shi J."/>
            <person name="Shih D."/>
            <person name="Sloan J."/>
            <person name="Smith C."/>
            <person name="Sparrow T."/>
            <person name="Stalker J."/>
            <person name="Stange-Thomann N."/>
            <person name="Stavropoulos S."/>
            <person name="Stone C."/>
            <person name="Stone S."/>
            <person name="Sykes S."/>
            <person name="Tchuinga P."/>
            <person name="Tenzing P."/>
            <person name="Tesfaye S."/>
            <person name="Thoulutsang D."/>
            <person name="Thoulutsang Y."/>
            <person name="Topham K."/>
            <person name="Topping I."/>
            <person name="Tsamla T."/>
            <person name="Vassiliev H."/>
            <person name="Venkataraman V."/>
            <person name="Vo A."/>
            <person name="Wangchuk T."/>
            <person name="Wangdi T."/>
            <person name="Weiand M."/>
            <person name="Wilkinson J."/>
            <person name="Wilson A."/>
            <person name="Yadav S."/>
            <person name="Yang S."/>
            <person name="Yang X."/>
            <person name="Young G."/>
            <person name="Yu Q."/>
            <person name="Zainoun J."/>
            <person name="Zembek L."/>
            <person name="Zimmer A."/>
            <person name="Lander E.S."/>
        </authorList>
    </citation>
    <scope>NUCLEOTIDE SEQUENCE [LARGE SCALE GENOMIC DNA]</scope>
    <source>
        <strain evidence="2">Boxer</strain>
    </source>
</reference>
<dbReference type="Proteomes" id="UP000002254">
    <property type="component" value="Chromosome 6"/>
</dbReference>
<gene>
    <name evidence="4" type="primary">CFAP119</name>
</gene>
<accession>A0A8C0SGI0</accession>
<proteinExistence type="predicted"/>
<name>A0A8C0SGI0_CANLF</name>
<feature type="region of interest" description="Disordered" evidence="1">
    <location>
        <begin position="1"/>
        <end position="36"/>
    </location>
</feature>
<evidence type="ECO:0000256" key="1">
    <source>
        <dbReference type="SAM" id="MobiDB-lite"/>
    </source>
</evidence>
<dbReference type="Proteomes" id="UP000694429">
    <property type="component" value="Chromosome 6"/>
</dbReference>
<evidence type="ECO:0000313" key="6">
    <source>
        <dbReference type="Proteomes" id="UP000694542"/>
    </source>
</evidence>
<dbReference type="Ensembl" id="ENSCAFT00030005115.1">
    <property type="protein sequence ID" value="ENSCAFP00030004544.1"/>
    <property type="gene ID" value="ENSCAFG00030002754.1"/>
</dbReference>
<dbReference type="PANTHER" id="PTHR28457">
    <property type="entry name" value="COILED-COIL DOMAIN-CONTAINING PROTEIN 189"/>
    <property type="match status" value="1"/>
</dbReference>
<reference evidence="4" key="2">
    <citation type="submission" date="2018-10" db="EMBL/GenBank/DDBJ databases">
        <title>De novo assembly of a Great Dane genome.</title>
        <authorList>
            <person name="Kidd J.M."/>
            <person name="Pendleton A.L."/>
            <person name="Shen F."/>
            <person name="Emery S."/>
        </authorList>
    </citation>
    <scope>NUCLEOTIDE SEQUENCE [LARGE SCALE GENOMIC DNA]</scope>
    <source>
        <strain evidence="4">Great Dane</strain>
    </source>
</reference>
<evidence type="ECO:0000313" key="2">
    <source>
        <dbReference type="Ensembl" id="ENSCAFP00000064926.1"/>
    </source>
</evidence>
<dbReference type="InterPro" id="IPR032727">
    <property type="entry name" value="CLAMP"/>
</dbReference>
<sequence>MIRQKSSQFMGLKMQSEFEQPSELQRELEKDLSSMEESVTRIATGVRTESGTAAGTAASVAADEDPAANLFPPPLPQPRICMWKYLDIHSMHRLEKTANTEEMREVLAELLGLGYPEQSLRDAITLDLFSHALIFCRQQGFSLEQTSTACALLQDLHKACVGERRLPKGLPRGQRRLGWSK</sequence>
<reference evidence="4" key="4">
    <citation type="submission" date="2025-05" db="UniProtKB">
        <authorList>
            <consortium name="Ensembl"/>
        </authorList>
    </citation>
    <scope>IDENTIFICATION</scope>
</reference>